<keyword evidence="3 6" id="KW-0547">Nucleotide-binding</keyword>
<keyword evidence="2" id="KW-0963">Cytoplasm</keyword>
<comment type="subcellular location">
    <subcellularLocation>
        <location evidence="1">Cytoplasm</location>
    </subcellularLocation>
</comment>
<feature type="compositionally biased region" description="Basic and acidic residues" evidence="7">
    <location>
        <begin position="1197"/>
        <end position="1206"/>
    </location>
</feature>
<evidence type="ECO:0000256" key="1">
    <source>
        <dbReference type="ARBA" id="ARBA00004496"/>
    </source>
</evidence>
<dbReference type="Gene3D" id="3.40.850.10">
    <property type="entry name" value="Kinesin motor domain"/>
    <property type="match status" value="2"/>
</dbReference>
<dbReference type="GO" id="GO:0005875">
    <property type="term" value="C:microtubule associated complex"/>
    <property type="evidence" value="ECO:0007669"/>
    <property type="project" value="TreeGrafter"/>
</dbReference>
<protein>
    <submittedName>
        <fullName evidence="9">Kinesin-like protein kif15</fullName>
    </submittedName>
</protein>
<organism evidence="9 10">
    <name type="scientific">Stylonychia lemnae</name>
    <name type="common">Ciliate</name>
    <dbReference type="NCBI Taxonomy" id="5949"/>
    <lineage>
        <taxon>Eukaryota</taxon>
        <taxon>Sar</taxon>
        <taxon>Alveolata</taxon>
        <taxon>Ciliophora</taxon>
        <taxon>Intramacronucleata</taxon>
        <taxon>Spirotrichea</taxon>
        <taxon>Stichotrichia</taxon>
        <taxon>Sporadotrichida</taxon>
        <taxon>Oxytrichidae</taxon>
        <taxon>Stylonychinae</taxon>
        <taxon>Stylonychia</taxon>
    </lineage>
</organism>
<keyword evidence="10" id="KW-1185">Reference proteome</keyword>
<evidence type="ECO:0000256" key="7">
    <source>
        <dbReference type="SAM" id="MobiDB-lite"/>
    </source>
</evidence>
<dbReference type="EMBL" id="CCKQ01004479">
    <property type="protein sequence ID" value="CDW75640.1"/>
    <property type="molecule type" value="Genomic_DNA"/>
</dbReference>
<proteinExistence type="inferred from homology"/>
<keyword evidence="5" id="KW-0175">Coiled coil</keyword>
<feature type="region of interest" description="Disordered" evidence="7">
    <location>
        <begin position="1316"/>
        <end position="1338"/>
    </location>
</feature>
<feature type="region of interest" description="Disordered" evidence="7">
    <location>
        <begin position="1"/>
        <end position="22"/>
    </location>
</feature>
<comment type="similarity">
    <text evidence="6">Belongs to the TRAFAC class myosin-kinesin ATPase superfamily. Kinesin family.</text>
</comment>
<dbReference type="PANTHER" id="PTHR47969:SF15">
    <property type="entry name" value="CHROMOSOME-ASSOCIATED KINESIN KIF4A-RELATED"/>
    <property type="match status" value="1"/>
</dbReference>
<sequence length="1367" mass="156907">MFVNNHRQYLQNTQHKLSTGQNTYRDLSQDKQPEQINPFAVEPSRENFENEFAEGVEQANPSSKEEVYIKVSARVRPLLNAEQDHDSVINVIKDKKCLKVFTNHYFNNGERNFYFENVIDSDSNQGEVFDDMEIKDMCEAFIKQGKNCNILVYGPTSTGKTFTMQGDLQNHIKSSIIKSMFDTVTNNICQNEDLIGKDQSGVSTSKHKKTLSNINGYINKNPNLKKSFILDESNLQQKILQNQIPPGRNRHRQSPLLQKTVSYQFTSKESQQLNTVLSHVNRGLIPRTLDCIYSIPIQKDKFEFKVSFMEIYNDIVTDLLDSDSSQLGQAQDFNYKGGKMTSRQQSTQQQRPNKQYQIKENIYKGVYVENLTEHRANTLEEAYIFLLYGLQRKKIFATVKNQESSRSHTIFQIKLSTKPQPQNFKQTNRSMTQQNQPQSTIVSKFTLIDLAGSERLNEGEKTMERVEEAKFINKSLSALGNVIYALKNQQNVYDKHQHKRASTIAAQSSNIKNKFSQTAPQNLGHIPYRDSKLTHILKDSLGGNSHTHIIITLSPSAMSLNETLSSMKFAHNAKSIKQHVKENIFFREIDEKQVNSFECQCQKDHQCKELNDSFDSEELIELSRYYENQENQNFIKNELENQRKKVSKLPKSSKMLRQLFRKTLDKLKKYKNDQQTMQVKIMDLQHALELKEILAMKSYEELISKYQDQIVDGNSSPVAGSKEKSERLSMNLVKSGWGMKNEFARYNSRSLKSLMQQDQSRPTIQETTELLSLSQNNGAGGSSVAIDDISRFTSSMKDETQNFIQQNQLNMMQILKKREEFLHSESHLNSNSVGIKYQIEFNKFNLDQDCLNNIQGRTRKNELDSVKASIDHTDLQKQCNEELATISQNNKSKIEEPLIYKTMHHCIESSSQYYCNVYSQHSGYFTPKQQSFIINPQVKNTNQFELILGSGGRHFKQQQQPYQFLGESSKKQIQSARASQNYSKRIAVTQHQQNNTLINSPFSNQRLSNCFDNHNCDEFTYNDCSHQRQFTESNAQQISFKQFWRNLNKLNKEDKLFADRTNKNNIILTPSVIQSERSSQNKHFNFLDSASNLLSAREKKQQIDKCYSSNQSIKRGDEEKARKMFYPVLTKNGNLGYVSNTDSAAIYDMIDEVSFETNHDGSGSALGPHMIQDSGQNSMQYSLGAISFGVRPQKKDKRLDKSKENNSHFSKTYDAQPNTTRAIVKRMTSKVGQDSTIDRTSKTRSSIPFEKSSEYNHVASTKASFNSKVGTDVRTQILSQALALVQKRNKSQNLNAGSGKIKSKTHNYQGSIIEQPQQPQQTYHQQSVNRQGLTQNSRNISKQTQKVVAGMSNGFGCFFSYKKNNLK</sequence>
<feature type="region of interest" description="Disordered" evidence="7">
    <location>
        <begin position="336"/>
        <end position="355"/>
    </location>
</feature>
<evidence type="ECO:0000256" key="6">
    <source>
        <dbReference type="PROSITE-ProRule" id="PRU00283"/>
    </source>
</evidence>
<keyword evidence="4 6" id="KW-0067">ATP-binding</keyword>
<evidence type="ECO:0000256" key="5">
    <source>
        <dbReference type="ARBA" id="ARBA00023054"/>
    </source>
</evidence>
<feature type="region of interest" description="Disordered" evidence="7">
    <location>
        <begin position="1192"/>
        <end position="1213"/>
    </location>
</feature>
<dbReference type="InterPro" id="IPR036961">
    <property type="entry name" value="Kinesin_motor_dom_sf"/>
</dbReference>
<feature type="compositionally biased region" description="Polar residues" evidence="7">
    <location>
        <begin position="1327"/>
        <end position="1338"/>
    </location>
</feature>
<feature type="compositionally biased region" description="Low complexity" evidence="7">
    <location>
        <begin position="341"/>
        <end position="351"/>
    </location>
</feature>
<dbReference type="PROSITE" id="PS00411">
    <property type="entry name" value="KINESIN_MOTOR_1"/>
    <property type="match status" value="1"/>
</dbReference>
<dbReference type="Proteomes" id="UP000039865">
    <property type="component" value="Unassembled WGS sequence"/>
</dbReference>
<evidence type="ECO:0000313" key="9">
    <source>
        <dbReference type="EMBL" id="CDW75640.1"/>
    </source>
</evidence>
<dbReference type="GO" id="GO:0007052">
    <property type="term" value="P:mitotic spindle organization"/>
    <property type="evidence" value="ECO:0007669"/>
    <property type="project" value="TreeGrafter"/>
</dbReference>
<dbReference type="InterPro" id="IPR027640">
    <property type="entry name" value="Kinesin-like_fam"/>
</dbReference>
<feature type="domain" description="Kinesin motor" evidence="8">
    <location>
        <begin position="68"/>
        <end position="576"/>
    </location>
</feature>
<dbReference type="InParanoid" id="A0A078A0G3"/>
<gene>
    <name evidence="9" type="primary">Contig9891.g10577</name>
    <name evidence="9" type="ORF">STYLEM_4632</name>
</gene>
<dbReference type="GO" id="GO:0051231">
    <property type="term" value="P:spindle elongation"/>
    <property type="evidence" value="ECO:0007669"/>
    <property type="project" value="TreeGrafter"/>
</dbReference>
<evidence type="ECO:0000256" key="3">
    <source>
        <dbReference type="ARBA" id="ARBA00022741"/>
    </source>
</evidence>
<name>A0A078A0G3_STYLE</name>
<dbReference type="SMART" id="SM00129">
    <property type="entry name" value="KISc"/>
    <property type="match status" value="1"/>
</dbReference>
<evidence type="ECO:0000313" key="10">
    <source>
        <dbReference type="Proteomes" id="UP000039865"/>
    </source>
</evidence>
<dbReference type="InterPro" id="IPR019821">
    <property type="entry name" value="Kinesin_motor_CS"/>
</dbReference>
<evidence type="ECO:0000256" key="2">
    <source>
        <dbReference type="ARBA" id="ARBA00022490"/>
    </source>
</evidence>
<reference evidence="9 10" key="1">
    <citation type="submission" date="2014-06" db="EMBL/GenBank/DDBJ databases">
        <authorList>
            <person name="Swart Estienne"/>
        </authorList>
    </citation>
    <scope>NUCLEOTIDE SEQUENCE [LARGE SCALE GENOMIC DNA]</scope>
    <source>
        <strain evidence="9 10">130c</strain>
    </source>
</reference>
<dbReference type="PRINTS" id="PR00380">
    <property type="entry name" value="KINESINHEAVY"/>
</dbReference>
<dbReference type="PROSITE" id="PS50067">
    <property type="entry name" value="KINESIN_MOTOR_2"/>
    <property type="match status" value="1"/>
</dbReference>
<evidence type="ECO:0000256" key="4">
    <source>
        <dbReference type="ARBA" id="ARBA00022840"/>
    </source>
</evidence>
<dbReference type="Pfam" id="PF00225">
    <property type="entry name" value="Kinesin"/>
    <property type="match status" value="2"/>
</dbReference>
<feature type="compositionally biased region" description="Low complexity" evidence="7">
    <location>
        <begin position="1316"/>
        <end position="1326"/>
    </location>
</feature>
<dbReference type="SUPFAM" id="SSF52540">
    <property type="entry name" value="P-loop containing nucleoside triphosphate hydrolases"/>
    <property type="match status" value="1"/>
</dbReference>
<dbReference type="InterPro" id="IPR001752">
    <property type="entry name" value="Kinesin_motor_dom"/>
</dbReference>
<accession>A0A078A0G3</accession>
<dbReference type="GO" id="GO:0008017">
    <property type="term" value="F:microtubule binding"/>
    <property type="evidence" value="ECO:0007669"/>
    <property type="project" value="InterPro"/>
</dbReference>
<dbReference type="InterPro" id="IPR027417">
    <property type="entry name" value="P-loop_NTPase"/>
</dbReference>
<evidence type="ECO:0000259" key="8">
    <source>
        <dbReference type="PROSITE" id="PS50067"/>
    </source>
</evidence>
<dbReference type="PANTHER" id="PTHR47969">
    <property type="entry name" value="CHROMOSOME-ASSOCIATED KINESIN KIF4A-RELATED"/>
    <property type="match status" value="1"/>
</dbReference>
<dbReference type="GO" id="GO:0007018">
    <property type="term" value="P:microtubule-based movement"/>
    <property type="evidence" value="ECO:0007669"/>
    <property type="project" value="InterPro"/>
</dbReference>
<keyword evidence="6" id="KW-0505">Motor protein</keyword>
<feature type="binding site" evidence="6">
    <location>
        <begin position="154"/>
        <end position="161"/>
    </location>
    <ligand>
        <name>ATP</name>
        <dbReference type="ChEBI" id="CHEBI:30616"/>
    </ligand>
</feature>
<dbReference type="GO" id="GO:0005524">
    <property type="term" value="F:ATP binding"/>
    <property type="evidence" value="ECO:0007669"/>
    <property type="project" value="UniProtKB-UniRule"/>
</dbReference>
<dbReference type="GO" id="GO:0003777">
    <property type="term" value="F:microtubule motor activity"/>
    <property type="evidence" value="ECO:0007669"/>
    <property type="project" value="InterPro"/>
</dbReference>